<dbReference type="Gene3D" id="3.60.110.10">
    <property type="entry name" value="Carbon-nitrogen hydrolase"/>
    <property type="match status" value="1"/>
</dbReference>
<feature type="binding site" evidence="7">
    <location>
        <position position="499"/>
    </location>
    <ligand>
        <name>deamido-NAD(+)</name>
        <dbReference type="ChEBI" id="CHEBI:58437"/>
        <note>ligand shared between two neighboring subunits</note>
    </ligand>
</feature>
<keyword evidence="4 7" id="KW-0547">Nucleotide-binding</keyword>
<accession>A0A174CB08</accession>
<comment type="catalytic activity">
    <reaction evidence="7 8">
        <text>deamido-NAD(+) + L-glutamine + ATP + H2O = L-glutamate + AMP + diphosphate + NAD(+) + H(+)</text>
        <dbReference type="Rhea" id="RHEA:24384"/>
        <dbReference type="ChEBI" id="CHEBI:15377"/>
        <dbReference type="ChEBI" id="CHEBI:15378"/>
        <dbReference type="ChEBI" id="CHEBI:29985"/>
        <dbReference type="ChEBI" id="CHEBI:30616"/>
        <dbReference type="ChEBI" id="CHEBI:33019"/>
        <dbReference type="ChEBI" id="CHEBI:57540"/>
        <dbReference type="ChEBI" id="CHEBI:58359"/>
        <dbReference type="ChEBI" id="CHEBI:58437"/>
        <dbReference type="ChEBI" id="CHEBI:456215"/>
        <dbReference type="EC" id="6.3.5.1"/>
    </reaction>
</comment>
<dbReference type="GO" id="GO:0004359">
    <property type="term" value="F:glutaminase activity"/>
    <property type="evidence" value="ECO:0007669"/>
    <property type="project" value="InterPro"/>
</dbReference>
<dbReference type="InterPro" id="IPR003694">
    <property type="entry name" value="NAD_synthase"/>
</dbReference>
<dbReference type="InterPro" id="IPR041856">
    <property type="entry name" value="NAD+_synth_C"/>
</dbReference>
<dbReference type="CDD" id="cd00553">
    <property type="entry name" value="NAD_synthase"/>
    <property type="match status" value="1"/>
</dbReference>
<feature type="binding site" evidence="7">
    <location>
        <position position="121"/>
    </location>
    <ligand>
        <name>L-glutamine</name>
        <dbReference type="ChEBI" id="CHEBI:58359"/>
    </ligand>
</feature>
<dbReference type="Pfam" id="PF00795">
    <property type="entry name" value="CN_hydrolase"/>
    <property type="match status" value="2"/>
</dbReference>
<feature type="active site" description="Nucleophile; for glutaminase activity" evidence="7">
    <location>
        <position position="226"/>
    </location>
</feature>
<evidence type="ECO:0000256" key="6">
    <source>
        <dbReference type="ARBA" id="ARBA00023027"/>
    </source>
</evidence>
<evidence type="ECO:0000256" key="8">
    <source>
        <dbReference type="PIRNR" id="PIRNR006630"/>
    </source>
</evidence>
<dbReference type="SUPFAM" id="SSF56317">
    <property type="entry name" value="Carbon-nitrogen hydrolase"/>
    <property type="match status" value="2"/>
</dbReference>
<dbReference type="Gene3D" id="3.40.50.620">
    <property type="entry name" value="HUPs"/>
    <property type="match status" value="1"/>
</dbReference>
<feature type="active site" description="For glutaminase activity" evidence="7">
    <location>
        <position position="115"/>
    </location>
</feature>
<comment type="similarity">
    <text evidence="2 7 8">In the C-terminal section; belongs to the NAD synthetase family.</text>
</comment>
<evidence type="ECO:0000256" key="5">
    <source>
        <dbReference type="ARBA" id="ARBA00022840"/>
    </source>
</evidence>
<evidence type="ECO:0000256" key="9">
    <source>
        <dbReference type="RuleBase" id="RU003811"/>
    </source>
</evidence>
<comment type="function">
    <text evidence="7">Catalyzes the ATP-dependent amidation of deamido-NAD to form NAD. Uses L-glutamine as a nitrogen source.</text>
</comment>
<feature type="domain" description="CN hydrolase" evidence="10">
    <location>
        <begin position="6"/>
        <end position="324"/>
    </location>
</feature>
<dbReference type="NCBIfam" id="TIGR00552">
    <property type="entry name" value="nadE"/>
    <property type="match status" value="1"/>
</dbReference>
<dbReference type="UniPathway" id="UPA00253">
    <property type="reaction ID" value="UER00334"/>
</dbReference>
<evidence type="ECO:0000256" key="3">
    <source>
        <dbReference type="ARBA" id="ARBA00022598"/>
    </source>
</evidence>
<dbReference type="GeneID" id="79804958"/>
<dbReference type="HAMAP" id="MF_02090">
    <property type="entry name" value="NadE_glutamine_dep"/>
    <property type="match status" value="1"/>
</dbReference>
<evidence type="ECO:0000256" key="1">
    <source>
        <dbReference type="ARBA" id="ARBA00005188"/>
    </source>
</evidence>
<dbReference type="NCBIfam" id="NF002730">
    <property type="entry name" value="PRK02628.1"/>
    <property type="match status" value="1"/>
</dbReference>
<proteinExistence type="inferred from homology"/>
<dbReference type="CDD" id="cd07570">
    <property type="entry name" value="GAT_Gln-NAD-synth"/>
    <property type="match status" value="1"/>
</dbReference>
<feature type="binding site" evidence="7">
    <location>
        <position position="660"/>
    </location>
    <ligand>
        <name>deamido-NAD(+)</name>
        <dbReference type="ChEBI" id="CHEBI:58437"/>
        <note>ligand shared between two neighboring subunits</note>
    </ligand>
</feature>
<dbReference type="Gene3D" id="1.10.10.1140">
    <property type="entry name" value="Glutamine-dependent NAD+ synthetase, C-terminal domain"/>
    <property type="match status" value="1"/>
</dbReference>
<dbReference type="SUPFAM" id="SSF52402">
    <property type="entry name" value="Adenine nucleotide alpha hydrolases-like"/>
    <property type="match status" value="1"/>
</dbReference>
<dbReference type="InterPro" id="IPR014729">
    <property type="entry name" value="Rossmann-like_a/b/a_fold"/>
</dbReference>
<dbReference type="InterPro" id="IPR014445">
    <property type="entry name" value="Gln-dep_NAD_synthase"/>
</dbReference>
<evidence type="ECO:0000259" key="10">
    <source>
        <dbReference type="PROSITE" id="PS50263"/>
    </source>
</evidence>
<dbReference type="EC" id="6.3.5.1" evidence="7 8"/>
<dbReference type="GO" id="GO:0005737">
    <property type="term" value="C:cytoplasm"/>
    <property type="evidence" value="ECO:0007669"/>
    <property type="project" value="InterPro"/>
</dbReference>
<evidence type="ECO:0000313" key="11">
    <source>
        <dbReference type="EMBL" id="CUO08898.1"/>
    </source>
</evidence>
<dbReference type="InterPro" id="IPR022310">
    <property type="entry name" value="NAD/GMP_synthase"/>
</dbReference>
<feature type="binding site" evidence="7">
    <location>
        <position position="523"/>
    </location>
    <ligand>
        <name>ATP</name>
        <dbReference type="ChEBI" id="CHEBI:30616"/>
    </ligand>
</feature>
<dbReference type="GO" id="GO:0005524">
    <property type="term" value="F:ATP binding"/>
    <property type="evidence" value="ECO:0007669"/>
    <property type="project" value="UniProtKB-UniRule"/>
</dbReference>
<dbReference type="PANTHER" id="PTHR23090:SF9">
    <property type="entry name" value="GLUTAMINE-DEPENDENT NAD(+) SYNTHETASE"/>
    <property type="match status" value="1"/>
</dbReference>
<dbReference type="GO" id="GO:0008795">
    <property type="term" value="F:NAD+ synthase activity"/>
    <property type="evidence" value="ECO:0007669"/>
    <property type="project" value="UniProtKB-UniRule"/>
</dbReference>
<dbReference type="Proteomes" id="UP000095409">
    <property type="component" value="Unassembled WGS sequence"/>
</dbReference>
<feature type="binding site" evidence="7">
    <location>
        <position position="528"/>
    </location>
    <ligand>
        <name>deamido-NAD(+)</name>
        <dbReference type="ChEBI" id="CHEBI:58437"/>
        <note>ligand shared between two neighboring subunits</note>
    </ligand>
</feature>
<dbReference type="AlphaFoldDB" id="A0A174CB08"/>
<evidence type="ECO:0000256" key="7">
    <source>
        <dbReference type="HAMAP-Rule" id="MF_02090"/>
    </source>
</evidence>
<name>A0A174CB08_9FIRM</name>
<evidence type="ECO:0000313" key="12">
    <source>
        <dbReference type="Proteomes" id="UP000095409"/>
    </source>
</evidence>
<sequence length="701" mass="79333">MKDGFIKAAAGTPDVRVADCEFNATEIIRMVHEMEEQGAKVMVFPELCITAYTCGDLFWQENLLEEAKVQLVRIAEETADVDALIFVGLPLEYKGKLYNVAAGLNHGEILGFVPKINLPNYNEFYEARYFTSGENLDGTVHIDRDVYRARYESDTESDDVEFEIEMSEFDGFEELEELEEDEEPDYIDENDEEEDEELYEEDIWISPNMIFTCEEMPKLQIAAEICEDLWVPNPPSVAHAYHGANLIVNLSASDEVVGKDSYRRSLVSAQSARLLCGYIYATAGEGESTQDVVYGGQNLIAENGTILAESRRFVNGIIYADLDIHRLDNERRRMTTCQFAPDLAPEGQDISYNEALFTLEREETKLTRKFDSRPFVPGIKEERERRCDEILNIQAMGLKKRLAHIHCQNAVIGLSGGLDSTLALLVTVRAFDMLGMDRGKITAVTMPCFGTTDRTYNNACSLSKCLGATLKEVNIREAVNLHFRDIGHDPEVHDVTYENGQARERTQILMDIANQSGGIVIGTGDLSELALGWATYNGDHMSMYAVNASVPKTLVRHLVRYYADTCEDQKLADILLDILDTPVSPELLPPKDGVISQKTEDLVGPYELHDFFLYYMLRWTFPPKKIFRLAQNAFAGEYDDETILKWLKTFYRRFFMQQFKRSCLPDGPKVGSVAVSPRGDLRMPSDASAALWMKELEQIRI</sequence>
<comment type="pathway">
    <text evidence="1 7 8">Cofactor biosynthesis; NAD(+) biosynthesis; NAD(+) from deamido-NAD(+) (L-Gln route): step 1/1.</text>
</comment>
<dbReference type="RefSeq" id="WP_044925679.1">
    <property type="nucleotide sequence ID" value="NZ_CYZD01000005.1"/>
</dbReference>
<organism evidence="11 12">
    <name type="scientific">Blautia obeum</name>
    <dbReference type="NCBI Taxonomy" id="40520"/>
    <lineage>
        <taxon>Bacteria</taxon>
        <taxon>Bacillati</taxon>
        <taxon>Bacillota</taxon>
        <taxon>Clostridia</taxon>
        <taxon>Lachnospirales</taxon>
        <taxon>Lachnospiraceae</taxon>
        <taxon>Blautia</taxon>
    </lineage>
</organism>
<dbReference type="Pfam" id="PF02540">
    <property type="entry name" value="NAD_synthase"/>
    <property type="match status" value="1"/>
</dbReference>
<evidence type="ECO:0000256" key="2">
    <source>
        <dbReference type="ARBA" id="ARBA00007145"/>
    </source>
</evidence>
<dbReference type="PANTHER" id="PTHR23090">
    <property type="entry name" value="NH 3 /GLUTAMINE-DEPENDENT NAD + SYNTHETASE"/>
    <property type="match status" value="1"/>
</dbReference>
<keyword evidence="6 7" id="KW-0520">NAD</keyword>
<dbReference type="PIRSF" id="PIRSF006630">
    <property type="entry name" value="NADS_GAT"/>
    <property type="match status" value="1"/>
</dbReference>
<feature type="binding site" evidence="7">
    <location>
        <begin position="413"/>
        <end position="420"/>
    </location>
    <ligand>
        <name>ATP</name>
        <dbReference type="ChEBI" id="CHEBI:30616"/>
    </ligand>
</feature>
<keyword evidence="3 7" id="KW-0436">Ligase</keyword>
<dbReference type="EMBL" id="CYZD01000005">
    <property type="protein sequence ID" value="CUO08898.1"/>
    <property type="molecule type" value="Genomic_DNA"/>
</dbReference>
<dbReference type="GO" id="GO:0009435">
    <property type="term" value="P:NAD+ biosynthetic process"/>
    <property type="evidence" value="ECO:0007669"/>
    <property type="project" value="UniProtKB-UniRule"/>
</dbReference>
<comment type="similarity">
    <text evidence="9">Belongs to the NAD synthetase family.</text>
</comment>
<protein>
    <recommendedName>
        <fullName evidence="7 8">Glutamine-dependent NAD(+) synthetase</fullName>
        <ecNumber evidence="7 8">6.3.5.1</ecNumber>
    </recommendedName>
    <alternativeName>
        <fullName evidence="7 8">NAD(+) synthase [glutamine-hydrolyzing]</fullName>
    </alternativeName>
</protein>
<dbReference type="InterPro" id="IPR003010">
    <property type="entry name" value="C-N_Hydrolase"/>
</dbReference>
<dbReference type="GO" id="GO:0003952">
    <property type="term" value="F:NAD+ synthase (glutamine-hydrolyzing) activity"/>
    <property type="evidence" value="ECO:0007669"/>
    <property type="project" value="UniProtKB-UniRule"/>
</dbReference>
<feature type="binding site" evidence="7">
    <location>
        <position position="253"/>
    </location>
    <ligand>
        <name>L-glutamine</name>
        <dbReference type="ChEBI" id="CHEBI:58359"/>
    </ligand>
</feature>
<feature type="active site" description="Proton acceptor; for glutaminase activity" evidence="7">
    <location>
        <position position="46"/>
    </location>
</feature>
<reference evidence="11 12" key="1">
    <citation type="submission" date="2015-09" db="EMBL/GenBank/DDBJ databases">
        <authorList>
            <consortium name="Pathogen Informatics"/>
        </authorList>
    </citation>
    <scope>NUCLEOTIDE SEQUENCE [LARGE SCALE GENOMIC DNA]</scope>
    <source>
        <strain evidence="11 12">2789STDY5608837</strain>
    </source>
</reference>
<keyword evidence="5 7" id="KW-0067">ATP-binding</keyword>
<dbReference type="PROSITE" id="PS50263">
    <property type="entry name" value="CN_HYDROLASE"/>
    <property type="match status" value="1"/>
</dbReference>
<evidence type="ECO:0000256" key="4">
    <source>
        <dbReference type="ARBA" id="ARBA00022741"/>
    </source>
</evidence>
<gene>
    <name evidence="7 11" type="primary">nadE</name>
    <name evidence="11" type="ORF">ERS852394_01463</name>
</gene>
<feature type="binding site" evidence="7">
    <location>
        <position position="259"/>
    </location>
    <ligand>
        <name>L-glutamine</name>
        <dbReference type="ChEBI" id="CHEBI:58359"/>
    </ligand>
</feature>
<feature type="binding site" evidence="7">
    <location>
        <begin position="533"/>
        <end position="536"/>
    </location>
    <ligand>
        <name>deamido-NAD(+)</name>
        <dbReference type="ChEBI" id="CHEBI:58437"/>
        <note>ligand shared between two neighboring subunits</note>
    </ligand>
</feature>
<dbReference type="InterPro" id="IPR036526">
    <property type="entry name" value="C-N_Hydrolase_sf"/>
</dbReference>